<dbReference type="AlphaFoldDB" id="U2QCF2"/>
<comment type="caution">
    <text evidence="6">The sequence shown here is derived from an EMBL/GenBank/DDBJ whole genome shotgun (WGS) entry which is preliminary data.</text>
</comment>
<dbReference type="Proteomes" id="UP000017052">
    <property type="component" value="Unassembled WGS sequence"/>
</dbReference>
<dbReference type="PROSITE" id="PS50043">
    <property type="entry name" value="HTH_LUXR_2"/>
    <property type="match status" value="1"/>
</dbReference>
<dbReference type="Pfam" id="PF00196">
    <property type="entry name" value="GerE"/>
    <property type="match status" value="1"/>
</dbReference>
<feature type="domain" description="HTH luxR-type" evidence="5">
    <location>
        <begin position="660"/>
        <end position="725"/>
    </location>
</feature>
<evidence type="ECO:0000313" key="7">
    <source>
        <dbReference type="Proteomes" id="UP000017052"/>
    </source>
</evidence>
<dbReference type="PANTHER" id="PTHR44688">
    <property type="entry name" value="DNA-BINDING TRANSCRIPTIONAL ACTIVATOR DEVR_DOSR"/>
    <property type="match status" value="1"/>
</dbReference>
<dbReference type="PANTHER" id="PTHR44688:SF16">
    <property type="entry name" value="DNA-BINDING TRANSCRIPTIONAL ACTIVATOR DEVR_DOSR"/>
    <property type="match status" value="1"/>
</dbReference>
<proteinExistence type="predicted"/>
<dbReference type="RefSeq" id="WP_021798080.1">
    <property type="nucleotide sequence ID" value="NZ_ACVN02000227.1"/>
</dbReference>
<dbReference type="InterPro" id="IPR000792">
    <property type="entry name" value="Tscrpt_reg_LuxR_C"/>
</dbReference>
<dbReference type="GO" id="GO:0006355">
    <property type="term" value="P:regulation of DNA-templated transcription"/>
    <property type="evidence" value="ECO:0007669"/>
    <property type="project" value="InterPro"/>
</dbReference>
<evidence type="ECO:0000256" key="4">
    <source>
        <dbReference type="SAM" id="MobiDB-lite"/>
    </source>
</evidence>
<evidence type="ECO:0000259" key="5">
    <source>
        <dbReference type="PROSITE" id="PS50043"/>
    </source>
</evidence>
<sequence>MALVRYSDDQDERTAVPADSWPARITELGVTEVCIDDHGMFRAEPGLASDIENLVHHGMQVVVTVADTMDEFDLVTRLSHLEPKLLTRRGTPPDSPWRILQEQTGHALDAHRTVIETVCGCHPALAQLFLTALCRTGEDDPFPASAIIEALAEAVTYVVRTQFARPRDQAVFLLCLALRADPATTPKGCCQYLEAAGSRSIRSMAQVLSSEPVPAEVTVALWQQLRVHLDASTFAVAQRALLALLSNSPPGDVDHLGPLELLASGENPRVTHEVADLVRRVADAAGTEGRRCIVQALPELAGDSSAGEAAARLAVVCADTDLGALGAALRELDASGAAPDAACTALSPLVALEHPVLVARLAERVLDRLGRDDPRAVTAALSWIMTSPTTTCAEPMQRLRVLRRIVAMSHDDGPTAPVIRAGVASLRAFTRRSTSRYLRGLVARQGLSSGGLPLIACCLAGLTTCFSDRADDAAVWCWRARALVSPHGADYAWTLIVHSLIAFHRQDTALAGELLSRAAEATAALHASAVTQFCGLAIQYLEKDSAGADRHPAPDDGIHVILHVFATYCAANLDQWGSSVQSAIDKYFAVGRALASAELTNPLLLNWRQRLRVIFVACHEDAMAECLQNDIHAALESWRTVNSSSDAIIPHEDDGTGTDDGDGSLALSTSEWRVVERVIAGCTNAQAAEALYLSKRTVDTHLRNIHRRLGISSRTELIKIVGASRQEPAPARRPDQADSGSEEERSRRR</sequence>
<keyword evidence="1" id="KW-0805">Transcription regulation</keyword>
<gene>
    <name evidence="6" type="ORF">HMPREF0682_1734</name>
</gene>
<dbReference type="Gene3D" id="1.10.10.10">
    <property type="entry name" value="Winged helix-like DNA-binding domain superfamily/Winged helix DNA-binding domain"/>
    <property type="match status" value="1"/>
</dbReference>
<dbReference type="SUPFAM" id="SSF46894">
    <property type="entry name" value="C-terminal effector domain of the bipartite response regulators"/>
    <property type="match status" value="1"/>
</dbReference>
<dbReference type="InterPro" id="IPR036388">
    <property type="entry name" value="WH-like_DNA-bd_sf"/>
</dbReference>
<evidence type="ECO:0000313" key="6">
    <source>
        <dbReference type="EMBL" id="ERK53834.1"/>
    </source>
</evidence>
<dbReference type="EMBL" id="ACVN02000227">
    <property type="protein sequence ID" value="ERK53834.1"/>
    <property type="molecule type" value="Genomic_DNA"/>
</dbReference>
<name>U2QCF2_9ACTN</name>
<protein>
    <submittedName>
        <fullName evidence="6">Transcriptional regulator, LuxR family</fullName>
    </submittedName>
</protein>
<keyword evidence="2" id="KW-0238">DNA-binding</keyword>
<feature type="region of interest" description="Disordered" evidence="4">
    <location>
        <begin position="722"/>
        <end position="749"/>
    </location>
</feature>
<evidence type="ECO:0000256" key="3">
    <source>
        <dbReference type="ARBA" id="ARBA00023163"/>
    </source>
</evidence>
<reference evidence="6" key="1">
    <citation type="submission" date="2013-08" db="EMBL/GenBank/DDBJ databases">
        <authorList>
            <person name="Durkin A.S."/>
            <person name="Haft D.R."/>
            <person name="McCorrison J."/>
            <person name="Torralba M."/>
            <person name="Gillis M."/>
            <person name="Haft D.H."/>
            <person name="Methe B."/>
            <person name="Sutton G."/>
            <person name="Nelson K.E."/>
        </authorList>
    </citation>
    <scope>NUCLEOTIDE SEQUENCE [LARGE SCALE GENOMIC DNA]</scope>
    <source>
        <strain evidence="6">F0233</strain>
    </source>
</reference>
<accession>U2QCF2</accession>
<keyword evidence="3" id="KW-0804">Transcription</keyword>
<evidence type="ECO:0000256" key="1">
    <source>
        <dbReference type="ARBA" id="ARBA00023015"/>
    </source>
</evidence>
<dbReference type="GO" id="GO:0003677">
    <property type="term" value="F:DNA binding"/>
    <property type="evidence" value="ECO:0007669"/>
    <property type="project" value="UniProtKB-KW"/>
</dbReference>
<feature type="compositionally biased region" description="Basic and acidic residues" evidence="4">
    <location>
        <begin position="730"/>
        <end position="749"/>
    </location>
</feature>
<dbReference type="CDD" id="cd06170">
    <property type="entry name" value="LuxR_C_like"/>
    <property type="match status" value="1"/>
</dbReference>
<keyword evidence="7" id="KW-1185">Reference proteome</keyword>
<evidence type="ECO:0000256" key="2">
    <source>
        <dbReference type="ARBA" id="ARBA00023125"/>
    </source>
</evidence>
<dbReference type="InterPro" id="IPR016032">
    <property type="entry name" value="Sig_transdc_resp-reg_C-effctor"/>
</dbReference>
<dbReference type="GeneID" id="95361193"/>
<dbReference type="PRINTS" id="PR00038">
    <property type="entry name" value="HTHLUXR"/>
</dbReference>
<dbReference type="SMART" id="SM00421">
    <property type="entry name" value="HTH_LUXR"/>
    <property type="match status" value="1"/>
</dbReference>
<organism evidence="6 7">
    <name type="scientific">Propionibacterium acidifaciens F0233</name>
    <dbReference type="NCBI Taxonomy" id="553198"/>
    <lineage>
        <taxon>Bacteria</taxon>
        <taxon>Bacillati</taxon>
        <taxon>Actinomycetota</taxon>
        <taxon>Actinomycetes</taxon>
        <taxon>Propionibacteriales</taxon>
        <taxon>Propionibacteriaceae</taxon>
        <taxon>Propionibacterium</taxon>
    </lineage>
</organism>